<accession>A0A931HWN4</accession>
<dbReference type="EMBL" id="JADZSC010000002">
    <property type="protein sequence ID" value="MBH0230798.1"/>
    <property type="molecule type" value="Genomic_DNA"/>
</dbReference>
<evidence type="ECO:0008006" key="4">
    <source>
        <dbReference type="Google" id="ProtNLM"/>
    </source>
</evidence>
<keyword evidence="1" id="KW-0175">Coiled coil</keyword>
<name>A0A931HWN4_9BACI</name>
<reference evidence="2 3" key="1">
    <citation type="journal article" date="2005" name="Int. J. Syst. Evol. Microbiol.">
        <title>Halobacillus yeomjeoni sp. nov., isolated from a marine solar saltern in Korea.</title>
        <authorList>
            <person name="Yoon J.H."/>
            <person name="Kang S.J."/>
            <person name="Lee C.H."/>
            <person name="Oh H.W."/>
            <person name="Oh T.K."/>
        </authorList>
    </citation>
    <scope>NUCLEOTIDE SEQUENCE [LARGE SCALE GENOMIC DNA]</scope>
    <source>
        <strain evidence="2 3">KCTC 3957</strain>
    </source>
</reference>
<protein>
    <recommendedName>
        <fullName evidence="4">Spo0E like sporulation regulatory protein</fullName>
    </recommendedName>
</protein>
<feature type="coiled-coil region" evidence="1">
    <location>
        <begin position="4"/>
        <end position="44"/>
    </location>
</feature>
<comment type="caution">
    <text evidence="2">The sequence shown here is derived from an EMBL/GenBank/DDBJ whole genome shotgun (WGS) entry which is preliminary data.</text>
</comment>
<evidence type="ECO:0000256" key="1">
    <source>
        <dbReference type="SAM" id="Coils"/>
    </source>
</evidence>
<dbReference type="AlphaFoldDB" id="A0A931HWN4"/>
<organism evidence="2 3">
    <name type="scientific">Halobacillus yeomjeoni</name>
    <dbReference type="NCBI Taxonomy" id="311194"/>
    <lineage>
        <taxon>Bacteria</taxon>
        <taxon>Bacillati</taxon>
        <taxon>Bacillota</taxon>
        <taxon>Bacilli</taxon>
        <taxon>Bacillales</taxon>
        <taxon>Bacillaceae</taxon>
        <taxon>Halobacillus</taxon>
    </lineage>
</organism>
<evidence type="ECO:0000313" key="3">
    <source>
        <dbReference type="Proteomes" id="UP000614490"/>
    </source>
</evidence>
<dbReference type="Proteomes" id="UP000614490">
    <property type="component" value="Unassembled WGS sequence"/>
</dbReference>
<evidence type="ECO:0000313" key="2">
    <source>
        <dbReference type="EMBL" id="MBH0230798.1"/>
    </source>
</evidence>
<sequence length="50" mass="6025">MKKKKELQKNIEEIRQEIVYQTQNNASKETIIKLLEELDRLQNLIHSTDE</sequence>
<gene>
    <name evidence="2" type="ORF">H0267_11280</name>
</gene>
<dbReference type="RefSeq" id="WP_197317409.1">
    <property type="nucleotide sequence ID" value="NZ_JADZSC010000002.1"/>
</dbReference>
<proteinExistence type="predicted"/>
<keyword evidence="3" id="KW-1185">Reference proteome</keyword>